<dbReference type="InterPro" id="IPR036365">
    <property type="entry name" value="PGBD-like_sf"/>
</dbReference>
<comment type="caution">
    <text evidence="27">The sequence shown here is derived from an EMBL/GenBank/DDBJ whole genome shotgun (WGS) entry which is preliminary data.</text>
</comment>
<keyword evidence="4" id="KW-0217">Developmental protein</keyword>
<feature type="binding site" description="in inhibited form" evidence="20">
    <location>
        <position position="484"/>
    </location>
    <ligand>
        <name>Zn(2+)</name>
        <dbReference type="ChEBI" id="CHEBI:29105"/>
        <label>2</label>
        <note>catalytic</note>
    </ligand>
</feature>
<feature type="region of interest" description="Disordered" evidence="25">
    <location>
        <begin position="154"/>
        <end position="185"/>
    </location>
</feature>
<keyword evidence="9 20" id="KW-0862">Zinc</keyword>
<feature type="binding site" evidence="20">
    <location>
        <position position="831"/>
    </location>
    <ligand>
        <name>Ca(2+)</name>
        <dbReference type="ChEBI" id="CHEBI:29108"/>
        <label>5</label>
    </ligand>
</feature>
<evidence type="ECO:0000256" key="1">
    <source>
        <dbReference type="ARBA" id="ARBA00004123"/>
    </source>
</evidence>
<feature type="binding site" evidence="20">
    <location>
        <position position="618"/>
    </location>
    <ligand>
        <name>Ca(2+)</name>
        <dbReference type="ChEBI" id="CHEBI:29108"/>
        <label>1</label>
    </ligand>
</feature>
<dbReference type="AlphaFoldDB" id="A0AAD3MPW5"/>
<dbReference type="InterPro" id="IPR000585">
    <property type="entry name" value="Hemopexin-like_dom"/>
</dbReference>
<dbReference type="GO" id="GO:0007423">
    <property type="term" value="P:sensory organ development"/>
    <property type="evidence" value="ECO:0007669"/>
    <property type="project" value="UniProtKB-ARBA"/>
</dbReference>
<feature type="region of interest" description="Disordered" evidence="25">
    <location>
        <begin position="338"/>
        <end position="364"/>
    </location>
</feature>
<dbReference type="GO" id="GO:0006508">
    <property type="term" value="P:proteolysis"/>
    <property type="evidence" value="ECO:0007669"/>
    <property type="project" value="UniProtKB-KW"/>
</dbReference>
<keyword evidence="16" id="KW-0804">Transcription</keyword>
<evidence type="ECO:0000313" key="28">
    <source>
        <dbReference type="Proteomes" id="UP001279410"/>
    </source>
</evidence>
<comment type="subcellular location">
    <subcellularLocation>
        <location evidence="1 22 24">Nucleus</location>
    </subcellularLocation>
</comment>
<feature type="binding site" evidence="20">
    <location>
        <position position="779"/>
    </location>
    <ligand>
        <name>Ca(2+)</name>
        <dbReference type="ChEBI" id="CHEBI:29108"/>
        <label>5</label>
    </ligand>
</feature>
<evidence type="ECO:0000256" key="23">
    <source>
        <dbReference type="PROSITE-ProRule" id="PRU01011"/>
    </source>
</evidence>
<dbReference type="InterPro" id="IPR033739">
    <property type="entry name" value="M10A_MMP"/>
</dbReference>
<evidence type="ECO:0000256" key="18">
    <source>
        <dbReference type="ARBA" id="ARBA00044108"/>
    </source>
</evidence>
<feature type="binding site" evidence="20">
    <location>
        <position position="777"/>
    </location>
    <ligand>
        <name>Ca(2+)</name>
        <dbReference type="ChEBI" id="CHEBI:29108"/>
        <label>4</label>
    </ligand>
</feature>
<feature type="binding site" evidence="20">
    <location>
        <position position="639"/>
    </location>
    <ligand>
        <name>Zn(2+)</name>
        <dbReference type="ChEBI" id="CHEBI:29105"/>
        <label>2</label>
        <note>catalytic</note>
    </ligand>
</feature>
<dbReference type="GO" id="GO:0005634">
    <property type="term" value="C:nucleus"/>
    <property type="evidence" value="ECO:0007669"/>
    <property type="project" value="UniProtKB-SubCell"/>
</dbReference>
<feature type="compositionally biased region" description="Gly residues" evidence="25">
    <location>
        <begin position="157"/>
        <end position="175"/>
    </location>
</feature>
<feature type="binding site" evidence="20">
    <location>
        <position position="586"/>
    </location>
    <ligand>
        <name>Zn(2+)</name>
        <dbReference type="ChEBI" id="CHEBI:29105"/>
        <label>1</label>
    </ligand>
</feature>
<dbReference type="InterPro" id="IPR001818">
    <property type="entry name" value="Pept_M10_metallopeptidase"/>
</dbReference>
<dbReference type="InterPro" id="IPR036375">
    <property type="entry name" value="Hemopexin-like_dom_sf"/>
</dbReference>
<dbReference type="CDD" id="cd04278">
    <property type="entry name" value="ZnMc_MMP"/>
    <property type="match status" value="1"/>
</dbReference>
<dbReference type="SMART" id="SM00235">
    <property type="entry name" value="ZnMc"/>
    <property type="match status" value="1"/>
</dbReference>
<evidence type="ECO:0000256" key="20">
    <source>
        <dbReference type="PIRSR" id="PIRSR621190-2"/>
    </source>
</evidence>
<dbReference type="SMART" id="SM00120">
    <property type="entry name" value="HX"/>
    <property type="match status" value="4"/>
</dbReference>
<evidence type="ECO:0000256" key="5">
    <source>
        <dbReference type="ARBA" id="ARBA00022670"/>
    </source>
</evidence>
<dbReference type="PANTHER" id="PTHR10201">
    <property type="entry name" value="MATRIX METALLOPROTEINASE"/>
    <property type="match status" value="1"/>
</dbReference>
<evidence type="ECO:0000256" key="6">
    <source>
        <dbReference type="ARBA" id="ARBA00022723"/>
    </source>
</evidence>
<keyword evidence="7" id="KW-0677">Repeat</keyword>
<feature type="binding site" evidence="20">
    <location>
        <position position="885"/>
    </location>
    <ligand>
        <name>Ca(2+)</name>
        <dbReference type="ChEBI" id="CHEBI:29108"/>
        <label>5</label>
    </ligand>
</feature>
<dbReference type="GO" id="GO:0030198">
    <property type="term" value="P:extracellular matrix organization"/>
    <property type="evidence" value="ECO:0007669"/>
    <property type="project" value="TreeGrafter"/>
</dbReference>
<dbReference type="GO" id="GO:0004222">
    <property type="term" value="F:metalloendopeptidase activity"/>
    <property type="evidence" value="ECO:0007669"/>
    <property type="project" value="InterPro"/>
</dbReference>
<feature type="compositionally biased region" description="Polar residues" evidence="25">
    <location>
        <begin position="341"/>
        <end position="363"/>
    </location>
</feature>
<dbReference type="PROSITE" id="PS50071">
    <property type="entry name" value="HOMEOBOX_2"/>
    <property type="match status" value="1"/>
</dbReference>
<evidence type="ECO:0000259" key="26">
    <source>
        <dbReference type="PROSITE" id="PS50071"/>
    </source>
</evidence>
<sequence length="974" mass="107274">MFVSASEVCVSPFAASGSADAFCPGMCSRETLIFSLLSPGPCRIPVSPCARRGDQQREEAAGIDWMPQFLLAAALWLDHHAAIIPAHLHSIGARKESRIERKERGAKGDGMYEKLTMLNLQSGSNWSGPNNWYHDPTGVQTQHSTVSEGCLLDTEGSMGGESGGGGGGAGRGGGVPVERDEGEESQLRLQLKRKLQRNRTSFTQEQIEALEKEFERTHYPDVFARERLANKIDLPEARIQVWFSNRRAKWRREEKLRNQRRSGGVTSCSQSQAPLTTSFNTSVYHQQHGSSSGSMLSQAESSLPSYSSLSVFSSGVQSIPPQSASSYSCMLPPSPSAPRSFDSSAYSSPHLQTPPSANSNTGLISPGVSVPVQVPGTEQQSMSQNLGQYWARLQNNVSIMELALLLLVVLTLTENTSAQAKDYSKAVDWLSRYGYLPPPDPRTSKLQTKEGIEKAIRVMQRFGGVQETGVLDPATLKLMSTPRCSLPDIVGSEDMLKRRRRRRRRRKRYALSGLTWHKTELTWSVHSYPSRSLSPGLASNMVEGILAHAFKAWSDAAPLSFHQLPTDGRGAPAGGDIRVSFSRLLHEDGYPFDGKGGTLAHAFFPGRNEVAGDTHFDDDESWSYGGDSSTTDLFTVAVHEFGHALGLSHSSTDPSIMRPYYQGPVGDIVSFKLALDDRLAIQQLYGVKDSGSRDGVDPDLPRLPSPPPPKPTQLPDPSFQDRCQGGFNAVANIRGEVFFFKGAHFWRTARDGSLLSLNPTQIKKFWRGLPPGTNKIDAAYERKSDSKIIFFTGSQYWVFKDTEAMSGYPRPLSEWGMTKKSGEPVDRVDAAFVWAHNGKTYLFSGGEFWRFDESRVGELATRKLDLGYPRDNSLWAGVPSDMDDVISWGGGDAYFFKDNLYWVLKSGGLNQDVVAPKSIAVDWLRCPTPPPTPTAANPRHTKCICNVQGSSSFLRSSWILLVSVVLVINEFIRK</sequence>
<dbReference type="PRINTS" id="PR00138">
    <property type="entry name" value="MATRIXIN"/>
</dbReference>
<comment type="similarity">
    <text evidence="3">Belongs to the peptidase M10A family.</text>
</comment>
<dbReference type="Gene3D" id="3.40.390.10">
    <property type="entry name" value="Collagenase (Catalytic Domain)"/>
    <property type="match status" value="1"/>
</dbReference>
<evidence type="ECO:0000256" key="4">
    <source>
        <dbReference type="ARBA" id="ARBA00022473"/>
    </source>
</evidence>
<dbReference type="SUPFAM" id="SSF46689">
    <property type="entry name" value="Homeodomain-like"/>
    <property type="match status" value="1"/>
</dbReference>
<feature type="compositionally biased region" description="Pro residues" evidence="25">
    <location>
        <begin position="701"/>
        <end position="714"/>
    </location>
</feature>
<evidence type="ECO:0000256" key="15">
    <source>
        <dbReference type="ARBA" id="ARBA00023155"/>
    </source>
</evidence>
<dbReference type="GO" id="GO:0030574">
    <property type="term" value="P:collagen catabolic process"/>
    <property type="evidence" value="ECO:0007669"/>
    <property type="project" value="TreeGrafter"/>
</dbReference>
<dbReference type="Gene3D" id="2.110.10.10">
    <property type="entry name" value="Hemopexin-like domain"/>
    <property type="match status" value="1"/>
</dbReference>
<dbReference type="FunFam" id="1.10.10.60:FF:000516">
    <property type="entry name" value="Transcription factor Toy"/>
    <property type="match status" value="1"/>
</dbReference>
<dbReference type="PANTHER" id="PTHR10201:SF287">
    <property type="entry name" value="MATRIX METALLOPEPTIDASE 25B-RELATED"/>
    <property type="match status" value="1"/>
</dbReference>
<feature type="repeat" description="Hemopexin" evidence="23">
    <location>
        <begin position="720"/>
        <end position="769"/>
    </location>
</feature>
<keyword evidence="11" id="KW-0805">Transcription regulation</keyword>
<dbReference type="SMART" id="SM00389">
    <property type="entry name" value="HOX"/>
    <property type="match status" value="1"/>
</dbReference>
<dbReference type="Gene3D" id="1.10.10.60">
    <property type="entry name" value="Homeodomain-like"/>
    <property type="match status" value="1"/>
</dbReference>
<feature type="binding site" evidence="20">
    <location>
        <position position="594"/>
    </location>
    <ligand>
        <name>Ca(2+)</name>
        <dbReference type="ChEBI" id="CHEBI:29108"/>
        <label>3</label>
    </ligand>
</feature>
<feature type="region of interest" description="Disordered" evidence="25">
    <location>
        <begin position="689"/>
        <end position="718"/>
    </location>
</feature>
<dbReference type="FunFam" id="2.110.10.10:FF:000018">
    <property type="entry name" value="Matrix metallopeptidase 25b"/>
    <property type="match status" value="1"/>
</dbReference>
<evidence type="ECO:0000256" key="22">
    <source>
        <dbReference type="PROSITE-ProRule" id="PRU00108"/>
    </source>
</evidence>
<feature type="binding site" evidence="20">
    <location>
        <position position="608"/>
    </location>
    <ligand>
        <name>Ca(2+)</name>
        <dbReference type="ChEBI" id="CHEBI:29108"/>
        <label>2</label>
    </ligand>
</feature>
<feature type="binding site" evidence="20">
    <location>
        <position position="593"/>
    </location>
    <ligand>
        <name>Ca(2+)</name>
        <dbReference type="ChEBI" id="CHEBI:29108"/>
        <label>3</label>
    </ligand>
</feature>
<feature type="binding site" evidence="20">
    <location>
        <position position="613"/>
    </location>
    <ligand>
        <name>Ca(2+)</name>
        <dbReference type="ChEBI" id="CHEBI:29108"/>
        <label>2</label>
    </ligand>
</feature>
<dbReference type="GO" id="GO:0009653">
    <property type="term" value="P:anatomical structure morphogenesis"/>
    <property type="evidence" value="ECO:0007669"/>
    <property type="project" value="UniProtKB-ARBA"/>
</dbReference>
<dbReference type="Pfam" id="PF00045">
    <property type="entry name" value="Hemopexin"/>
    <property type="match status" value="4"/>
</dbReference>
<feature type="binding site" evidence="20">
    <location>
        <position position="657"/>
    </location>
    <ligand>
        <name>Zn(2+)</name>
        <dbReference type="ChEBI" id="CHEBI:29105"/>
        <label>2</label>
        <note>catalytic</note>
    </ligand>
</feature>
<dbReference type="Pfam" id="PF00413">
    <property type="entry name" value="Peptidase_M10"/>
    <property type="match status" value="1"/>
</dbReference>
<evidence type="ECO:0000256" key="9">
    <source>
        <dbReference type="ARBA" id="ARBA00022833"/>
    </source>
</evidence>
<keyword evidence="17 22" id="KW-0539">Nucleus</keyword>
<dbReference type="EMBL" id="BRZM01000030">
    <property type="protein sequence ID" value="GLD57425.1"/>
    <property type="molecule type" value="Genomic_DNA"/>
</dbReference>
<dbReference type="InterPro" id="IPR009057">
    <property type="entry name" value="Homeodomain-like_sf"/>
</dbReference>
<evidence type="ECO:0000256" key="21">
    <source>
        <dbReference type="PIRSR" id="PIRSR621190-4"/>
    </source>
</evidence>
<gene>
    <name evidence="27" type="ORF">AKAME5_000965100</name>
</gene>
<evidence type="ECO:0000256" key="8">
    <source>
        <dbReference type="ARBA" id="ARBA00022801"/>
    </source>
</evidence>
<comment type="cofactor">
    <cofactor evidence="20">
        <name>Ca(2+)</name>
        <dbReference type="ChEBI" id="CHEBI:29108"/>
    </cofactor>
    <text evidence="20">Can bind about 5 Ca(2+) ions per subunit.</text>
</comment>
<dbReference type="SUPFAM" id="SSF50923">
    <property type="entry name" value="Hemopexin-like domain"/>
    <property type="match status" value="1"/>
</dbReference>
<dbReference type="InterPro" id="IPR006026">
    <property type="entry name" value="Peptidase_Metallo"/>
</dbReference>
<dbReference type="FunFam" id="3.40.390.10:FF:000070">
    <property type="entry name" value="Matrix metallopeptidase 25b"/>
    <property type="match status" value="1"/>
</dbReference>
<dbReference type="InterPro" id="IPR002477">
    <property type="entry name" value="Peptidoglycan-bd-like"/>
</dbReference>
<dbReference type="GO" id="GO:0005615">
    <property type="term" value="C:extracellular space"/>
    <property type="evidence" value="ECO:0007669"/>
    <property type="project" value="TreeGrafter"/>
</dbReference>
<comment type="similarity">
    <text evidence="2">Belongs to the paired homeobox family.</text>
</comment>
<dbReference type="GO" id="GO:0048731">
    <property type="term" value="P:system development"/>
    <property type="evidence" value="ECO:0007669"/>
    <property type="project" value="UniProtKB-ARBA"/>
</dbReference>
<feature type="domain" description="Homeobox" evidence="26">
    <location>
        <begin position="193"/>
        <end position="253"/>
    </location>
</feature>
<evidence type="ECO:0000256" key="12">
    <source>
        <dbReference type="ARBA" id="ARBA00023049"/>
    </source>
</evidence>
<evidence type="ECO:0000256" key="16">
    <source>
        <dbReference type="ARBA" id="ARBA00023163"/>
    </source>
</evidence>
<feature type="active site" evidence="19">
    <location>
        <position position="640"/>
    </location>
</feature>
<evidence type="ECO:0000256" key="3">
    <source>
        <dbReference type="ARBA" id="ARBA00010370"/>
    </source>
</evidence>
<feature type="binding site" evidence="20">
    <location>
        <position position="643"/>
    </location>
    <ligand>
        <name>Zn(2+)</name>
        <dbReference type="ChEBI" id="CHEBI:29105"/>
        <label>2</label>
        <note>catalytic</note>
    </ligand>
</feature>
<dbReference type="PROSITE" id="PS51642">
    <property type="entry name" value="HEMOPEXIN_2"/>
    <property type="match status" value="4"/>
</dbReference>
<keyword evidence="5" id="KW-0645">Protease</keyword>
<keyword evidence="12 27" id="KW-0482">Metalloprotease</keyword>
<evidence type="ECO:0000256" key="11">
    <source>
        <dbReference type="ARBA" id="ARBA00023015"/>
    </source>
</evidence>
<keyword evidence="8" id="KW-0378">Hydrolase</keyword>
<dbReference type="SUPFAM" id="SSF55486">
    <property type="entry name" value="Metalloproteases ('zincins'), catalytic domain"/>
    <property type="match status" value="1"/>
</dbReference>
<dbReference type="SUPFAM" id="SSF47090">
    <property type="entry name" value="PGBD-like"/>
    <property type="match status" value="1"/>
</dbReference>
<feature type="repeat" description="Hemopexin" evidence="23">
    <location>
        <begin position="880"/>
        <end position="926"/>
    </location>
</feature>
<feature type="modified residue" description="Phosphotyrosine; by PKDCC" evidence="21">
    <location>
        <position position="808"/>
    </location>
</feature>
<feature type="binding site" evidence="20">
    <location>
        <position position="601"/>
    </location>
    <ligand>
        <name>Zn(2+)</name>
        <dbReference type="ChEBI" id="CHEBI:29105"/>
        <label>1</label>
    </ligand>
</feature>
<feature type="binding site" evidence="20">
    <location>
        <position position="620"/>
    </location>
    <ligand>
        <name>Ca(2+)</name>
        <dbReference type="ChEBI" id="CHEBI:29108"/>
        <label>3</label>
    </ligand>
</feature>
<evidence type="ECO:0000256" key="24">
    <source>
        <dbReference type="RuleBase" id="RU000682"/>
    </source>
</evidence>
<feature type="binding site" evidence="20">
    <location>
        <position position="615"/>
    </location>
    <ligand>
        <name>Zn(2+)</name>
        <dbReference type="ChEBI" id="CHEBI:29105"/>
        <label>1</label>
    </ligand>
</feature>
<feature type="DNA-binding region" description="Homeobox" evidence="22">
    <location>
        <begin position="195"/>
        <end position="254"/>
    </location>
</feature>
<evidence type="ECO:0000313" key="27">
    <source>
        <dbReference type="EMBL" id="GLD57425.1"/>
    </source>
</evidence>
<protein>
    <recommendedName>
        <fullName evidence="18">Paired box protein Pax-6</fullName>
    </recommendedName>
</protein>
<evidence type="ECO:0000256" key="13">
    <source>
        <dbReference type="ARBA" id="ARBA00023125"/>
    </source>
</evidence>
<keyword evidence="6 20" id="KW-0479">Metal-binding</keyword>
<dbReference type="InterPro" id="IPR021190">
    <property type="entry name" value="Pept_M10A"/>
</dbReference>
<proteinExistence type="inferred from homology"/>
<organism evidence="27 28">
    <name type="scientific">Lates japonicus</name>
    <name type="common">Japanese lates</name>
    <dbReference type="NCBI Taxonomy" id="270547"/>
    <lineage>
        <taxon>Eukaryota</taxon>
        <taxon>Metazoa</taxon>
        <taxon>Chordata</taxon>
        <taxon>Craniata</taxon>
        <taxon>Vertebrata</taxon>
        <taxon>Euteleostomi</taxon>
        <taxon>Actinopterygii</taxon>
        <taxon>Neopterygii</taxon>
        <taxon>Teleostei</taxon>
        <taxon>Neoteleostei</taxon>
        <taxon>Acanthomorphata</taxon>
        <taxon>Carangaria</taxon>
        <taxon>Carangaria incertae sedis</taxon>
        <taxon>Centropomidae</taxon>
        <taxon>Lates</taxon>
    </lineage>
</organism>
<keyword evidence="15 22" id="KW-0371">Homeobox</keyword>
<feature type="binding site" evidence="20">
    <location>
        <position position="620"/>
    </location>
    <ligand>
        <name>Ca(2+)</name>
        <dbReference type="ChEBI" id="CHEBI:29108"/>
        <label>1</label>
    </ligand>
</feature>
<name>A0AAD3MPW5_LATJO</name>
<dbReference type="InterPro" id="IPR024079">
    <property type="entry name" value="MetalloPept_cat_dom_sf"/>
</dbReference>
<feature type="repeat" description="Hemopexin" evidence="23">
    <location>
        <begin position="773"/>
        <end position="819"/>
    </location>
</feature>
<evidence type="ECO:0000256" key="10">
    <source>
        <dbReference type="ARBA" id="ARBA00022837"/>
    </source>
</evidence>
<dbReference type="PROSITE" id="PS00027">
    <property type="entry name" value="HOMEOBOX_1"/>
    <property type="match status" value="1"/>
</dbReference>
<feature type="binding site" evidence="20">
    <location>
        <position position="588"/>
    </location>
    <ligand>
        <name>Zn(2+)</name>
        <dbReference type="ChEBI" id="CHEBI:29105"/>
        <label>1</label>
    </ligand>
</feature>
<dbReference type="GO" id="GO:0008270">
    <property type="term" value="F:zinc ion binding"/>
    <property type="evidence" value="ECO:0007669"/>
    <property type="project" value="InterPro"/>
</dbReference>
<evidence type="ECO:0000256" key="19">
    <source>
        <dbReference type="PIRSR" id="PIRSR621190-1"/>
    </source>
</evidence>
<dbReference type="InterPro" id="IPR017970">
    <property type="entry name" value="Homeobox_CS"/>
</dbReference>
<dbReference type="InterPro" id="IPR018487">
    <property type="entry name" value="Hemopexin-like_repeat"/>
</dbReference>
<dbReference type="Proteomes" id="UP001279410">
    <property type="component" value="Unassembled WGS sequence"/>
</dbReference>
<dbReference type="GO" id="GO:0031012">
    <property type="term" value="C:extracellular matrix"/>
    <property type="evidence" value="ECO:0007669"/>
    <property type="project" value="InterPro"/>
</dbReference>
<comment type="cofactor">
    <cofactor evidence="20">
        <name>Zn(2+)</name>
        <dbReference type="ChEBI" id="CHEBI:29105"/>
    </cofactor>
    <text evidence="20">Binds 2 Zn(2+) ions per subunit.</text>
</comment>
<keyword evidence="10 20" id="KW-0106">Calcium</keyword>
<dbReference type="GO" id="GO:0045944">
    <property type="term" value="P:positive regulation of transcription by RNA polymerase II"/>
    <property type="evidence" value="ECO:0007669"/>
    <property type="project" value="UniProtKB-ARBA"/>
</dbReference>
<accession>A0AAD3MPW5</accession>
<evidence type="ECO:0000256" key="7">
    <source>
        <dbReference type="ARBA" id="ARBA00022737"/>
    </source>
</evidence>
<keyword evidence="14" id="KW-0865">Zymogen</keyword>
<evidence type="ECO:0000256" key="17">
    <source>
        <dbReference type="ARBA" id="ARBA00023242"/>
    </source>
</evidence>
<keyword evidence="13 22" id="KW-0238">DNA-binding</keyword>
<feature type="binding site" evidence="20">
    <location>
        <position position="649"/>
    </location>
    <ligand>
        <name>Zn(2+)</name>
        <dbReference type="ChEBI" id="CHEBI:29105"/>
        <label>2</label>
        <note>catalytic</note>
    </ligand>
</feature>
<feature type="binding site" evidence="20">
    <location>
        <position position="617"/>
    </location>
    <ligand>
        <name>Ca(2+)</name>
        <dbReference type="ChEBI" id="CHEBI:29108"/>
        <label>3</label>
    </ligand>
</feature>
<dbReference type="Pfam" id="PF00046">
    <property type="entry name" value="Homeodomain"/>
    <property type="match status" value="1"/>
</dbReference>
<evidence type="ECO:0000256" key="2">
    <source>
        <dbReference type="ARBA" id="ARBA00005733"/>
    </source>
</evidence>
<dbReference type="GO" id="GO:0030154">
    <property type="term" value="P:cell differentiation"/>
    <property type="evidence" value="ECO:0007669"/>
    <property type="project" value="UniProtKB-ARBA"/>
</dbReference>
<feature type="compositionally biased region" description="Basic and acidic residues" evidence="25">
    <location>
        <begin position="690"/>
        <end position="700"/>
    </location>
</feature>
<feature type="binding site" evidence="20">
    <location>
        <position position="883"/>
    </location>
    <ligand>
        <name>Ca(2+)</name>
        <dbReference type="ChEBI" id="CHEBI:29108"/>
        <label>4</label>
    </ligand>
</feature>
<dbReference type="Pfam" id="PF01471">
    <property type="entry name" value="PG_binding_1"/>
    <property type="match status" value="1"/>
</dbReference>
<dbReference type="InterPro" id="IPR001356">
    <property type="entry name" value="HD"/>
</dbReference>
<feature type="binding site" evidence="20">
    <location>
        <position position="576"/>
    </location>
    <ligand>
        <name>Ca(2+)</name>
        <dbReference type="ChEBI" id="CHEBI:29108"/>
        <label>2</label>
    </ligand>
</feature>
<feature type="repeat" description="Hemopexin" evidence="23">
    <location>
        <begin position="825"/>
        <end position="879"/>
    </location>
</feature>
<evidence type="ECO:0000256" key="14">
    <source>
        <dbReference type="ARBA" id="ARBA00023145"/>
    </source>
</evidence>
<dbReference type="CDD" id="cd00086">
    <property type="entry name" value="homeodomain"/>
    <property type="match status" value="1"/>
</dbReference>
<keyword evidence="28" id="KW-1185">Reference proteome</keyword>
<dbReference type="GO" id="GO:0000981">
    <property type="term" value="F:DNA-binding transcription factor activity, RNA polymerase II-specific"/>
    <property type="evidence" value="ECO:0007669"/>
    <property type="project" value="InterPro"/>
</dbReference>
<dbReference type="CDD" id="cd00094">
    <property type="entry name" value="HX"/>
    <property type="match status" value="1"/>
</dbReference>
<evidence type="ECO:0000256" key="25">
    <source>
        <dbReference type="SAM" id="MobiDB-lite"/>
    </source>
</evidence>
<reference evidence="27" key="1">
    <citation type="submission" date="2022-08" db="EMBL/GenBank/DDBJ databases">
        <title>Genome sequencing of akame (Lates japonicus).</title>
        <authorList>
            <person name="Hashiguchi Y."/>
            <person name="Takahashi H."/>
        </authorList>
    </citation>
    <scope>NUCLEOTIDE SEQUENCE</scope>
    <source>
        <strain evidence="27">Kochi</strain>
    </source>
</reference>
<dbReference type="GO" id="GO:0003677">
    <property type="term" value="F:DNA binding"/>
    <property type="evidence" value="ECO:0007669"/>
    <property type="project" value="UniProtKB-UniRule"/>
</dbReference>